<accession>A0ACB8RKD2</accession>
<evidence type="ECO:0000313" key="1">
    <source>
        <dbReference type="EMBL" id="KAI0044242.1"/>
    </source>
</evidence>
<evidence type="ECO:0000313" key="2">
    <source>
        <dbReference type="Proteomes" id="UP000814033"/>
    </source>
</evidence>
<dbReference type="EMBL" id="MU275989">
    <property type="protein sequence ID" value="KAI0044242.1"/>
    <property type="molecule type" value="Genomic_DNA"/>
</dbReference>
<gene>
    <name evidence="1" type="ORF">FA95DRAFT_292434</name>
</gene>
<reference evidence="1" key="2">
    <citation type="journal article" date="2022" name="New Phytol.">
        <title>Evolutionary transition to the ectomycorrhizal habit in the genomes of a hyperdiverse lineage of mushroom-forming fungi.</title>
        <authorList>
            <person name="Looney B."/>
            <person name="Miyauchi S."/>
            <person name="Morin E."/>
            <person name="Drula E."/>
            <person name="Courty P.E."/>
            <person name="Kohler A."/>
            <person name="Kuo A."/>
            <person name="LaButti K."/>
            <person name="Pangilinan J."/>
            <person name="Lipzen A."/>
            <person name="Riley R."/>
            <person name="Andreopoulos W."/>
            <person name="He G."/>
            <person name="Johnson J."/>
            <person name="Nolan M."/>
            <person name="Tritt A."/>
            <person name="Barry K.W."/>
            <person name="Grigoriev I.V."/>
            <person name="Nagy L.G."/>
            <person name="Hibbett D."/>
            <person name="Henrissat B."/>
            <person name="Matheny P.B."/>
            <person name="Labbe J."/>
            <person name="Martin F.M."/>
        </authorList>
    </citation>
    <scope>NUCLEOTIDE SEQUENCE</scope>
    <source>
        <strain evidence="1">FP105234-sp</strain>
    </source>
</reference>
<reference evidence="1" key="1">
    <citation type="submission" date="2021-02" db="EMBL/GenBank/DDBJ databases">
        <authorList>
            <consortium name="DOE Joint Genome Institute"/>
            <person name="Ahrendt S."/>
            <person name="Looney B.P."/>
            <person name="Miyauchi S."/>
            <person name="Morin E."/>
            <person name="Drula E."/>
            <person name="Courty P.E."/>
            <person name="Chicoki N."/>
            <person name="Fauchery L."/>
            <person name="Kohler A."/>
            <person name="Kuo A."/>
            <person name="Labutti K."/>
            <person name="Pangilinan J."/>
            <person name="Lipzen A."/>
            <person name="Riley R."/>
            <person name="Andreopoulos W."/>
            <person name="He G."/>
            <person name="Johnson J."/>
            <person name="Barry K.W."/>
            <person name="Grigoriev I.V."/>
            <person name="Nagy L."/>
            <person name="Hibbett D."/>
            <person name="Henrissat B."/>
            <person name="Matheny P.B."/>
            <person name="Labbe J."/>
            <person name="Martin F."/>
        </authorList>
    </citation>
    <scope>NUCLEOTIDE SEQUENCE</scope>
    <source>
        <strain evidence="1">FP105234-sp</strain>
    </source>
</reference>
<organism evidence="1 2">
    <name type="scientific">Auriscalpium vulgare</name>
    <dbReference type="NCBI Taxonomy" id="40419"/>
    <lineage>
        <taxon>Eukaryota</taxon>
        <taxon>Fungi</taxon>
        <taxon>Dikarya</taxon>
        <taxon>Basidiomycota</taxon>
        <taxon>Agaricomycotina</taxon>
        <taxon>Agaricomycetes</taxon>
        <taxon>Russulales</taxon>
        <taxon>Auriscalpiaceae</taxon>
        <taxon>Auriscalpium</taxon>
    </lineage>
</organism>
<proteinExistence type="predicted"/>
<comment type="caution">
    <text evidence="1">The sequence shown here is derived from an EMBL/GenBank/DDBJ whole genome shotgun (WGS) entry which is preliminary data.</text>
</comment>
<dbReference type="Proteomes" id="UP000814033">
    <property type="component" value="Unassembled WGS sequence"/>
</dbReference>
<keyword evidence="2" id="KW-1185">Reference proteome</keyword>
<protein>
    <submittedName>
        <fullName evidence="1">Ribonuclease H-like protein</fullName>
    </submittedName>
</protein>
<name>A0ACB8RKD2_9AGAM</name>
<sequence>MKTPIPPYLLADTTVVNGEKLADLRSMIYSPQPYADSLREKDRLPGTYVALDCEMVGVGPAGSESTLARVSIVNFCGAVLLDAFVRQKERVTDWRTQWSGVRERDMVHAKSFEEVQTFVADLIKDRVLIGHAIHNDMKVLMLSHPRAQLRDTQHLSHKNGQTRSSRPALRNLVREMLGISIQEGEHSSVIDARATMAIYRLHRKQWERAYSVIPVRVSKTGKELPTERETELEDVEVTGTSKKRKRGLTKGDSDVLDLDDSDANHRNRVPVHKKGISSGLSTIVTHRSNSKGGGTKSAGRTVQWWKELGRG</sequence>